<dbReference type="PANTHER" id="PTHR44591">
    <property type="entry name" value="STRESS RESPONSE REGULATOR PROTEIN 1"/>
    <property type="match status" value="1"/>
</dbReference>
<dbReference type="InterPro" id="IPR017850">
    <property type="entry name" value="Alkaline_phosphatase_core_sf"/>
</dbReference>
<dbReference type="InterPro" id="IPR001789">
    <property type="entry name" value="Sig_transdc_resp-reg_receiver"/>
</dbReference>
<feature type="modified residue" description="4-aspartylphosphate" evidence="2">
    <location>
        <position position="56"/>
    </location>
</feature>
<evidence type="ECO:0000313" key="5">
    <source>
        <dbReference type="Proteomes" id="UP000748308"/>
    </source>
</evidence>
<dbReference type="CDD" id="cd00156">
    <property type="entry name" value="REC"/>
    <property type="match status" value="1"/>
</dbReference>
<protein>
    <submittedName>
        <fullName evidence="4">Bifunctional response regulator/alkaline phosphatase family protein</fullName>
    </submittedName>
</protein>
<dbReference type="PANTHER" id="PTHR44591:SF3">
    <property type="entry name" value="RESPONSE REGULATORY DOMAIN-CONTAINING PROTEIN"/>
    <property type="match status" value="1"/>
</dbReference>
<feature type="domain" description="Response regulatory" evidence="3">
    <location>
        <begin position="7"/>
        <end position="121"/>
    </location>
</feature>
<dbReference type="EMBL" id="VGIY01000059">
    <property type="protein sequence ID" value="MBM3316950.1"/>
    <property type="molecule type" value="Genomic_DNA"/>
</dbReference>
<name>A0A938BQ74_UNCEI</name>
<dbReference type="SUPFAM" id="SSF52172">
    <property type="entry name" value="CheY-like"/>
    <property type="match status" value="1"/>
</dbReference>
<dbReference type="InterPro" id="IPR050595">
    <property type="entry name" value="Bact_response_regulator"/>
</dbReference>
<keyword evidence="1 2" id="KW-0597">Phosphoprotein</keyword>
<dbReference type="AlphaFoldDB" id="A0A938BQ74"/>
<organism evidence="4 5">
    <name type="scientific">Eiseniibacteriota bacterium</name>
    <dbReference type="NCBI Taxonomy" id="2212470"/>
    <lineage>
        <taxon>Bacteria</taxon>
        <taxon>Candidatus Eiseniibacteriota</taxon>
    </lineage>
</organism>
<dbReference type="Gene3D" id="3.40.50.2300">
    <property type="match status" value="1"/>
</dbReference>
<evidence type="ECO:0000259" key="3">
    <source>
        <dbReference type="PROSITE" id="PS50110"/>
    </source>
</evidence>
<dbReference type="InterPro" id="IPR011006">
    <property type="entry name" value="CheY-like_superfamily"/>
</dbReference>
<dbReference type="Pfam" id="PF08665">
    <property type="entry name" value="PglZ"/>
    <property type="match status" value="1"/>
</dbReference>
<reference evidence="4" key="1">
    <citation type="submission" date="2019-03" db="EMBL/GenBank/DDBJ databases">
        <title>Lake Tanganyika Metagenome-Assembled Genomes (MAGs).</title>
        <authorList>
            <person name="Tran P."/>
        </authorList>
    </citation>
    <scope>NUCLEOTIDE SEQUENCE</scope>
    <source>
        <strain evidence="4">M_DeepCast_400m_m2_100</strain>
    </source>
</reference>
<evidence type="ECO:0000256" key="2">
    <source>
        <dbReference type="PROSITE-ProRule" id="PRU00169"/>
    </source>
</evidence>
<sequence length="523" mass="59057">MTPRRQRILWVDDEIDMLRPHMLYLEGKGYRVTGVANGPDGLHLVEQEDFDLVLLDEMMPGMGGLAVLEELQRLRPGLPVVMITKSEEEHLMNEALGRRISDYLIKPVNPSQIFLTCKRIFEARGLERGATVREYVRQFGAAQETPLGDWGWREWAAEALSTARWDLALDAVAEAHLRESFDARLLELNRAFGRFVAGRYADWIGAKAESRPLLSPQLLPQKLVPFLHAGRRAALIVIDCLRLDQWLLLEELLPAAFRCENDVYYAILPTATPFARNAIFSGLMPAEIASRHPELWTDAQADEIGRNRFERELLRELLRREGLGARRFQYAKVTSRADAEELLRQAGSYADLDLVATVFTFVDTFAHGRSRDALFTEFAQDAAALRAHLRTWFERSALLDLLHEMARQERVTIVTTDHGSLAVRRPALVGADRQVVGGPRFKRGRALTVDPEAGLLVRDARAYGLPAGAGAETHLFAREDYFFVYHHGRHEHERMLRGSFQHGGISLEEMVVPVATLTPAARG</sequence>
<dbReference type="PROSITE" id="PS50110">
    <property type="entry name" value="RESPONSE_REGULATORY"/>
    <property type="match status" value="1"/>
</dbReference>
<proteinExistence type="predicted"/>
<comment type="caution">
    <text evidence="4">The sequence shown here is derived from an EMBL/GenBank/DDBJ whole genome shotgun (WGS) entry which is preliminary data.</text>
</comment>
<dbReference type="SMART" id="SM00448">
    <property type="entry name" value="REC"/>
    <property type="match status" value="1"/>
</dbReference>
<accession>A0A938BQ74</accession>
<evidence type="ECO:0000313" key="4">
    <source>
        <dbReference type="EMBL" id="MBM3316950.1"/>
    </source>
</evidence>
<dbReference type="SUPFAM" id="SSF53649">
    <property type="entry name" value="Alkaline phosphatase-like"/>
    <property type="match status" value="1"/>
</dbReference>
<gene>
    <name evidence="4" type="ORF">FJY75_03765</name>
</gene>
<evidence type="ECO:0000256" key="1">
    <source>
        <dbReference type="ARBA" id="ARBA00022553"/>
    </source>
</evidence>
<dbReference type="Proteomes" id="UP000748308">
    <property type="component" value="Unassembled WGS sequence"/>
</dbReference>
<dbReference type="Pfam" id="PF00072">
    <property type="entry name" value="Response_reg"/>
    <property type="match status" value="1"/>
</dbReference>
<dbReference type="GO" id="GO:0000160">
    <property type="term" value="P:phosphorelay signal transduction system"/>
    <property type="evidence" value="ECO:0007669"/>
    <property type="project" value="InterPro"/>
</dbReference>